<evidence type="ECO:0000313" key="1">
    <source>
        <dbReference type="EMBL" id="MDQ0445222.1"/>
    </source>
</evidence>
<proteinExistence type="predicted"/>
<sequence>MIVREVTAERINAVVNHEAVRPWVTMPGQGALDLSEVVADPRNVVLMTEDGSGGIVFHQHEPGIYEAHTQFLPEARGRDALAAVREMIDHMFVATDCMELLTRCPVGNRPAEALSRAVGGVLDFERASGWLTEKGPVGVRYYAIRYPEWVKRAPGLPDVGHWFHERLEAENARLGHPDELHDDDPAHDRHVGAAVSMILCGQPAKGITLYNRWARFAGYAPVAIVQAAPLVIDILTHLVLVQDGDLEVLQCQ</sequence>
<name>A0ABU0HSA6_9HYPH</name>
<comment type="caution">
    <text evidence="1">The sequence shown here is derived from an EMBL/GenBank/DDBJ whole genome shotgun (WGS) entry which is preliminary data.</text>
</comment>
<evidence type="ECO:0000313" key="2">
    <source>
        <dbReference type="Proteomes" id="UP001236369"/>
    </source>
</evidence>
<keyword evidence="2" id="KW-1185">Reference proteome</keyword>
<gene>
    <name evidence="1" type="ORF">QO016_004749</name>
</gene>
<dbReference type="RefSeq" id="WP_238248712.1">
    <property type="nucleotide sequence ID" value="NZ_BPQX01000021.1"/>
</dbReference>
<dbReference type="Proteomes" id="UP001236369">
    <property type="component" value="Unassembled WGS sequence"/>
</dbReference>
<reference evidence="1 2" key="1">
    <citation type="submission" date="2023-07" db="EMBL/GenBank/DDBJ databases">
        <title>Genomic Encyclopedia of Type Strains, Phase IV (KMG-IV): sequencing the most valuable type-strain genomes for metagenomic binning, comparative biology and taxonomic classification.</title>
        <authorList>
            <person name="Goeker M."/>
        </authorList>
    </citation>
    <scope>NUCLEOTIDE SEQUENCE [LARGE SCALE GENOMIC DNA]</scope>
    <source>
        <strain evidence="1 2">DSM 19562</strain>
    </source>
</reference>
<organism evidence="1 2">
    <name type="scientific">Methylobacterium persicinum</name>
    <dbReference type="NCBI Taxonomy" id="374426"/>
    <lineage>
        <taxon>Bacteria</taxon>
        <taxon>Pseudomonadati</taxon>
        <taxon>Pseudomonadota</taxon>
        <taxon>Alphaproteobacteria</taxon>
        <taxon>Hyphomicrobiales</taxon>
        <taxon>Methylobacteriaceae</taxon>
        <taxon>Methylobacterium</taxon>
    </lineage>
</organism>
<dbReference type="EMBL" id="JAUSVV010000023">
    <property type="protein sequence ID" value="MDQ0445222.1"/>
    <property type="molecule type" value="Genomic_DNA"/>
</dbReference>
<protein>
    <submittedName>
        <fullName evidence="1">Uncharacterized protein</fullName>
    </submittedName>
</protein>
<accession>A0ABU0HSA6</accession>